<proteinExistence type="inferred from homology"/>
<comment type="similarity">
    <text evidence="4">Belongs to the class I-like SAM-binding methyltransferase superfamily. Cation-independent O-methyltransferase family. COMT subfamily.</text>
</comment>
<evidence type="ECO:0000256" key="1">
    <source>
        <dbReference type="ARBA" id="ARBA00022603"/>
    </source>
</evidence>
<dbReference type="InterPro" id="IPR009057">
    <property type="entry name" value="Homeodomain-like_sf"/>
</dbReference>
<gene>
    <name evidence="7" type="primary">LOC102601585</name>
</gene>
<dbReference type="InterPro" id="IPR001077">
    <property type="entry name" value="COMT_C"/>
</dbReference>
<protein>
    <submittedName>
        <fullName evidence="7">Orcinol O-methyltransferase</fullName>
    </submittedName>
</protein>
<evidence type="ECO:0000256" key="2">
    <source>
        <dbReference type="ARBA" id="ARBA00022679"/>
    </source>
</evidence>
<dbReference type="InterPro" id="IPR001005">
    <property type="entry name" value="SANT/Myb"/>
</dbReference>
<dbReference type="CDD" id="cd00167">
    <property type="entry name" value="SANT"/>
    <property type="match status" value="1"/>
</dbReference>
<dbReference type="GO" id="GO:0032259">
    <property type="term" value="P:methylation"/>
    <property type="evidence" value="ECO:0000318"/>
    <property type="project" value="GO_Central"/>
</dbReference>
<dbReference type="PROSITE" id="PS50090">
    <property type="entry name" value="MYB_LIKE"/>
    <property type="match status" value="1"/>
</dbReference>
<dbReference type="HOGENOM" id="CLU_426673_0_0_1"/>
<dbReference type="Gene3D" id="1.10.10.60">
    <property type="entry name" value="Homeodomain-like"/>
    <property type="match status" value="1"/>
</dbReference>
<reference evidence="7" key="2">
    <citation type="submission" date="2015-06" db="UniProtKB">
        <authorList>
            <consortium name="EnsemblPlants"/>
        </authorList>
    </citation>
    <scope>IDENTIFICATION</scope>
    <source>
        <strain evidence="7">DM1-3 516 R44</strain>
    </source>
</reference>
<feature type="compositionally biased region" description="Basic residues" evidence="5">
    <location>
        <begin position="239"/>
        <end position="254"/>
    </location>
</feature>
<dbReference type="Proteomes" id="UP000011115">
    <property type="component" value="Unassembled WGS sequence"/>
</dbReference>
<dbReference type="ExpressionAtlas" id="M0ZJS1">
    <property type="expression patterns" value="baseline"/>
</dbReference>
<dbReference type="InterPro" id="IPR036390">
    <property type="entry name" value="WH_DNA-bd_sf"/>
</dbReference>
<sequence>MPQRSSKDQENPTPTLRRSPRLNAAAAATEVLKKQIEVSKSPTKSTTRLRRSSRLSIGTPQNNGEVKNSERRVTRGSARVCVTIDDSVEKRNGVVTRSGKAHVSRCTLGGRIERPVPSSEVAACGEDDDNGGMGKKQAGLKRKRTQGMEETNVVVNGWTNEQELALQSAYFAAKATPNFWKKVAKMVPGKSAKDCFDKIHSDFITPPQPQPRSRVKKMNTLSLSPCATKLLQSTEKNTNKRRHSKPKNHLSRKAVRQLLEKQTDADRDKGADFFNALEPSTNPTDGAFCQDTIFVTPERNKESLLRKCLERSSLTQKKHRSRLSDSSGATLTSPPVLKPIKNKALHESSSAIRCAFQLGIPDVLYKHDKPMCLCDISAELFVVNSSKVSFLPILMRFLVQSGFLNQHEDHYFLTPASRLLAKDDPFNVRSLLLLNHGQAFSKAWPELSDWFQNDSPTPFHTAHGKSLWDYIGEEQPSVLGDIFNDALASDSRLNTNVLITECKHVFEGLTSLVDVGGGTGTVSIAIAKAFPNIKCTVLDLPQCVLHNWNDEDCVKILKKCKESIPSWEKGGKVIIIDIVLEDPNQSNEFVRAQHNMDMLMMVLVAAKERTEKEWEKLFNEAGFTEYKIFPALGLRSLIEIYP</sequence>
<feature type="compositionally biased region" description="Polar residues" evidence="5">
    <location>
        <begin position="227"/>
        <end position="236"/>
    </location>
</feature>
<dbReference type="GO" id="GO:0009813">
    <property type="term" value="P:flavonoid biosynthetic process"/>
    <property type="evidence" value="ECO:0007669"/>
    <property type="project" value="UniProtKB-ARBA"/>
</dbReference>
<keyword evidence="8" id="KW-1185">Reference proteome</keyword>
<keyword evidence="3" id="KW-0949">S-adenosyl-L-methionine</keyword>
<evidence type="ECO:0000256" key="4">
    <source>
        <dbReference type="ARBA" id="ARBA00034481"/>
    </source>
</evidence>
<feature type="compositionally biased region" description="Basic and acidic residues" evidence="5">
    <location>
        <begin position="1"/>
        <end position="10"/>
    </location>
</feature>
<dbReference type="SUPFAM" id="SSF53335">
    <property type="entry name" value="S-adenosyl-L-methionine-dependent methyltransferases"/>
    <property type="match status" value="1"/>
</dbReference>
<name>M0ZJS1_SOLTU</name>
<dbReference type="SUPFAM" id="SSF46785">
    <property type="entry name" value="Winged helix' DNA-binding domain"/>
    <property type="match status" value="1"/>
</dbReference>
<dbReference type="Gene3D" id="3.40.50.150">
    <property type="entry name" value="Vaccinia Virus protein VP39"/>
    <property type="match status" value="2"/>
</dbReference>
<dbReference type="PaxDb" id="4113-PGSC0003DMT400002189"/>
<dbReference type="Pfam" id="PF00891">
    <property type="entry name" value="Methyltransf_2"/>
    <property type="match status" value="1"/>
</dbReference>
<dbReference type="InterPro" id="IPR016461">
    <property type="entry name" value="COMT-like"/>
</dbReference>
<dbReference type="GO" id="GO:0046983">
    <property type="term" value="F:protein dimerization activity"/>
    <property type="evidence" value="ECO:0007669"/>
    <property type="project" value="InterPro"/>
</dbReference>
<evidence type="ECO:0000256" key="5">
    <source>
        <dbReference type="SAM" id="MobiDB-lite"/>
    </source>
</evidence>
<dbReference type="Gene3D" id="1.10.10.10">
    <property type="entry name" value="Winged helix-like DNA-binding domain superfamily/Winged helix DNA-binding domain"/>
    <property type="match status" value="1"/>
</dbReference>
<accession>M0ZJS1</accession>
<evidence type="ECO:0000313" key="7">
    <source>
        <dbReference type="EnsemblPlants" id="PGSC0003DMT400002189"/>
    </source>
</evidence>
<dbReference type="InterPro" id="IPR036388">
    <property type="entry name" value="WH-like_DNA-bd_sf"/>
</dbReference>
<dbReference type="InterPro" id="IPR029063">
    <property type="entry name" value="SAM-dependent_MTases_sf"/>
</dbReference>
<dbReference type="SUPFAM" id="SSF46689">
    <property type="entry name" value="Homeodomain-like"/>
    <property type="match status" value="1"/>
</dbReference>
<dbReference type="EnsemblPlants" id="PGSC0003DMT400002189">
    <property type="protein sequence ID" value="PGSC0003DMT400002189"/>
    <property type="gene ID" value="PGSC0003DMG400000839"/>
</dbReference>
<dbReference type="GO" id="GO:0008171">
    <property type="term" value="F:O-methyltransferase activity"/>
    <property type="evidence" value="ECO:0000318"/>
    <property type="project" value="GO_Central"/>
</dbReference>
<dbReference type="PROSITE" id="PS51683">
    <property type="entry name" value="SAM_OMT_II"/>
    <property type="match status" value="1"/>
</dbReference>
<feature type="region of interest" description="Disordered" evidence="5">
    <location>
        <begin position="1"/>
        <end position="72"/>
    </location>
</feature>
<organism evidence="7 8">
    <name type="scientific">Solanum tuberosum</name>
    <name type="common">Potato</name>
    <dbReference type="NCBI Taxonomy" id="4113"/>
    <lineage>
        <taxon>Eukaryota</taxon>
        <taxon>Viridiplantae</taxon>
        <taxon>Streptophyta</taxon>
        <taxon>Embryophyta</taxon>
        <taxon>Tracheophyta</taxon>
        <taxon>Spermatophyta</taxon>
        <taxon>Magnoliopsida</taxon>
        <taxon>eudicotyledons</taxon>
        <taxon>Gunneridae</taxon>
        <taxon>Pentapetalae</taxon>
        <taxon>asterids</taxon>
        <taxon>lamiids</taxon>
        <taxon>Solanales</taxon>
        <taxon>Solanaceae</taxon>
        <taxon>Solanoideae</taxon>
        <taxon>Solaneae</taxon>
        <taxon>Solanum</taxon>
    </lineage>
</organism>
<reference evidence="8" key="1">
    <citation type="journal article" date="2011" name="Nature">
        <title>Genome sequence and analysis of the tuber crop potato.</title>
        <authorList>
            <consortium name="The Potato Genome Sequencing Consortium"/>
        </authorList>
    </citation>
    <scope>NUCLEOTIDE SEQUENCE [LARGE SCALE GENOMIC DNA]</scope>
    <source>
        <strain evidence="8">cv. DM1-3 516 R44</strain>
    </source>
</reference>
<evidence type="ECO:0000256" key="3">
    <source>
        <dbReference type="ARBA" id="ARBA00022691"/>
    </source>
</evidence>
<keyword evidence="1" id="KW-0489">Methyltransferase</keyword>
<feature type="domain" description="Myb-like" evidence="6">
    <location>
        <begin position="150"/>
        <end position="203"/>
    </location>
</feature>
<feature type="region of interest" description="Disordered" evidence="5">
    <location>
        <begin position="227"/>
        <end position="254"/>
    </location>
</feature>
<dbReference type="OrthoDB" id="552191at2759"/>
<dbReference type="GO" id="GO:0010597">
    <property type="term" value="P:green leaf volatile biosynthetic process"/>
    <property type="evidence" value="ECO:0007669"/>
    <property type="project" value="UniProtKB-ARBA"/>
</dbReference>
<evidence type="ECO:0000259" key="6">
    <source>
        <dbReference type="PROSITE" id="PS50090"/>
    </source>
</evidence>
<dbReference type="GO" id="GO:0000976">
    <property type="term" value="F:transcription cis-regulatory region binding"/>
    <property type="evidence" value="ECO:0007669"/>
    <property type="project" value="UniProtKB-ARBA"/>
</dbReference>
<dbReference type="Pfam" id="PF08100">
    <property type="entry name" value="Dimerisation"/>
    <property type="match status" value="1"/>
</dbReference>
<dbReference type="Gramene" id="PGSC0003DMT400002189">
    <property type="protein sequence ID" value="PGSC0003DMT400002189"/>
    <property type="gene ID" value="PGSC0003DMG400000839"/>
</dbReference>
<dbReference type="AlphaFoldDB" id="M0ZJS1"/>
<keyword evidence="2" id="KW-0808">Transferase</keyword>
<dbReference type="PANTHER" id="PTHR11746">
    <property type="entry name" value="O-METHYLTRANSFERASE"/>
    <property type="match status" value="1"/>
</dbReference>
<dbReference type="eggNOG" id="KOG3178">
    <property type="taxonomic scope" value="Eukaryota"/>
</dbReference>
<dbReference type="InParanoid" id="M0ZJS1"/>
<dbReference type="InterPro" id="IPR012967">
    <property type="entry name" value="COMT_dimerisation"/>
</dbReference>
<evidence type="ECO:0000313" key="8">
    <source>
        <dbReference type="Proteomes" id="UP000011115"/>
    </source>
</evidence>
<dbReference type="GO" id="GO:0008757">
    <property type="term" value="F:S-adenosylmethionine-dependent methyltransferase activity"/>
    <property type="evidence" value="ECO:0000318"/>
    <property type="project" value="GO_Central"/>
</dbReference>